<evidence type="ECO:0000259" key="4">
    <source>
        <dbReference type="Pfam" id="PF25030"/>
    </source>
</evidence>
<protein>
    <recommendedName>
        <fullName evidence="1">non-specific serine/threonine protein kinase</fullName>
        <ecNumber evidence="1">2.7.11.1</ecNumber>
    </recommendedName>
</protein>
<evidence type="ECO:0000256" key="2">
    <source>
        <dbReference type="ARBA" id="ARBA00022777"/>
    </source>
</evidence>
<keyword evidence="2" id="KW-0418">Kinase</keyword>
<name>A0AAE1TXT3_9EUCA</name>
<comment type="caution">
    <text evidence="5">The sequence shown here is derived from an EMBL/GenBank/DDBJ whole genome shotgun (WGS) entry which is preliminary data.</text>
</comment>
<feature type="domain" description="Serine/threonine-protein kinase ATR-like M-HEAT region" evidence="4">
    <location>
        <begin position="902"/>
        <end position="978"/>
    </location>
</feature>
<gene>
    <name evidence="5" type="ORF">Pmani_026501</name>
</gene>
<evidence type="ECO:0000256" key="3">
    <source>
        <dbReference type="SAM" id="MobiDB-lite"/>
    </source>
</evidence>
<accession>A0AAE1TXT3</accession>
<keyword evidence="6" id="KW-1185">Reference proteome</keyword>
<proteinExistence type="predicted"/>
<dbReference type="GO" id="GO:0004674">
    <property type="term" value="F:protein serine/threonine kinase activity"/>
    <property type="evidence" value="ECO:0007669"/>
    <property type="project" value="UniProtKB-EC"/>
</dbReference>
<dbReference type="SUPFAM" id="SSF48371">
    <property type="entry name" value="ARM repeat"/>
    <property type="match status" value="1"/>
</dbReference>
<feature type="region of interest" description="Disordered" evidence="3">
    <location>
        <begin position="1"/>
        <end position="21"/>
    </location>
</feature>
<sequence length="997" mass="110631">MGALSVTADSHHQTTSQSHSPLVQKEVMAALSVSADSHHQTTSQSHSHKRRFSETEPSALKVVNLSRWWKDALDMLSEAFCKWCDSGGGGGGGSVGMEVETLLQFFPDAWLTTATDSLLTVITMSKDISLVLHLLDLFWGLIWTCSIIEPGSSACHLAHTWLALATLPWMVTEVKLMDLKLVNARQFTHWSAKLKWNEDVRVKSKSIRVIAVLPGNVAPRWRCQVVRAALSEREAQVMPQIATCFPLMVKQVGSGSGQQLVGEAVGAVINSPDTATVRAAAHSFRQLLCALLHLTSLRIDKQRTLQHVDPTLVSHFLELLRLSNDVVVVVVAVVESLPGAAEYLFLLSHPDKSVVSALAGNIGILVCPPGQPPPSQDSKNLIVSKEGEAILLHLNDIVKEYNPNDSTTTQTVLAVLEVLHHLVKNGVNNKELAASCGHGLRDIWIDHFQHILAHLVFHHTKKEQEGVLKFIAATTDIHIQYIRRCSVQNQVNELVLGLHEHRGEVLQEFSHMKTIDPSVEQQSGVSSLGLAEKGTRLMKGSQGREEGLQEIADYLSPRLLGILGFLDSKLVSSSTRYKGTFHQSSLKTALKLKDEEFYDIGCQAWTNFLYNLDESTLVGLIEEVVAVMKPLVKKRPEEMAPVLTSVLVETPSVKEFLANMPLLPEDDSLSIINQAILEHQLKVVGGSTEVRVNVLHRLHYNQPAIHLLTTQSDNVHTTISELFSVILSQCREVEEEEEVLNEIHLNIESELFIVQLVTELGRAFLAATDANTQTCASYAMQEVTRLYGIRESGSGEATPIGSQAWEKLSYHLQEMIYPLLTSKYTLSTGNNRSSVTLPSPIFGSDKAKTFQQWLTSWECSLVDLLQGERASQVFSACKPILRRDTTTAIYLLPSILICMQLAVLDYLSKWSQKKRQAESQGKKGRAAFIPSTQLHQVMSFLEKIPADILAHISYKSHAYSPALMHIEAYIKDNPLQVKEHLCFLQVSECFVLKSIER</sequence>
<reference evidence="5" key="1">
    <citation type="submission" date="2023-11" db="EMBL/GenBank/DDBJ databases">
        <title>Genome assemblies of two species of porcelain crab, Petrolisthes cinctipes and Petrolisthes manimaculis (Anomura: Porcellanidae).</title>
        <authorList>
            <person name="Angst P."/>
        </authorList>
    </citation>
    <scope>NUCLEOTIDE SEQUENCE</scope>
    <source>
        <strain evidence="5">PB745_02</strain>
        <tissue evidence="5">Gill</tissue>
    </source>
</reference>
<evidence type="ECO:0000256" key="1">
    <source>
        <dbReference type="ARBA" id="ARBA00012513"/>
    </source>
</evidence>
<dbReference type="Pfam" id="PF25030">
    <property type="entry name" value="M-HEAT_ATR"/>
    <property type="match status" value="1"/>
</dbReference>
<dbReference type="Proteomes" id="UP001292094">
    <property type="component" value="Unassembled WGS sequence"/>
</dbReference>
<evidence type="ECO:0000313" key="6">
    <source>
        <dbReference type="Proteomes" id="UP001292094"/>
    </source>
</evidence>
<dbReference type="EMBL" id="JAWZYT010002882">
    <property type="protein sequence ID" value="KAK4301356.1"/>
    <property type="molecule type" value="Genomic_DNA"/>
</dbReference>
<feature type="region of interest" description="Disordered" evidence="3">
    <location>
        <begin position="34"/>
        <end position="53"/>
    </location>
</feature>
<dbReference type="InterPro" id="IPR016024">
    <property type="entry name" value="ARM-type_fold"/>
</dbReference>
<dbReference type="InterPro" id="IPR056802">
    <property type="entry name" value="ATR-like_M-HEAT"/>
</dbReference>
<keyword evidence="2" id="KW-0808">Transferase</keyword>
<evidence type="ECO:0000313" key="5">
    <source>
        <dbReference type="EMBL" id="KAK4301356.1"/>
    </source>
</evidence>
<dbReference type="EC" id="2.7.11.1" evidence="1"/>
<organism evidence="5 6">
    <name type="scientific">Petrolisthes manimaculis</name>
    <dbReference type="NCBI Taxonomy" id="1843537"/>
    <lineage>
        <taxon>Eukaryota</taxon>
        <taxon>Metazoa</taxon>
        <taxon>Ecdysozoa</taxon>
        <taxon>Arthropoda</taxon>
        <taxon>Crustacea</taxon>
        <taxon>Multicrustacea</taxon>
        <taxon>Malacostraca</taxon>
        <taxon>Eumalacostraca</taxon>
        <taxon>Eucarida</taxon>
        <taxon>Decapoda</taxon>
        <taxon>Pleocyemata</taxon>
        <taxon>Anomura</taxon>
        <taxon>Galatheoidea</taxon>
        <taxon>Porcellanidae</taxon>
        <taxon>Petrolisthes</taxon>
    </lineage>
</organism>
<dbReference type="AlphaFoldDB" id="A0AAE1TXT3"/>